<keyword evidence="4" id="KW-1185">Reference proteome</keyword>
<accession>D8R128</accession>
<sequence>MWKTTTIALLMVFAALQAETTTAVHPSLYHRKLLELQPGQPISPFRSVPSGPDDPLHYHRRRGHKECVASEASACSSSSTAPTVEKPFASAATATTTTATDAP</sequence>
<dbReference type="InParanoid" id="D8R128"/>
<name>D8R128_SELML</name>
<evidence type="ECO:0000313" key="3">
    <source>
        <dbReference type="EMBL" id="EFJ33831.1"/>
    </source>
</evidence>
<organism evidence="4">
    <name type="scientific">Selaginella moellendorffii</name>
    <name type="common">Spikemoss</name>
    <dbReference type="NCBI Taxonomy" id="88036"/>
    <lineage>
        <taxon>Eukaryota</taxon>
        <taxon>Viridiplantae</taxon>
        <taxon>Streptophyta</taxon>
        <taxon>Embryophyta</taxon>
        <taxon>Tracheophyta</taxon>
        <taxon>Lycopodiopsida</taxon>
        <taxon>Selaginellales</taxon>
        <taxon>Selaginellaceae</taxon>
        <taxon>Selaginella</taxon>
    </lineage>
</organism>
<dbReference type="HOGENOM" id="CLU_2268463_0_0_1"/>
<evidence type="ECO:0008006" key="5">
    <source>
        <dbReference type="Google" id="ProtNLM"/>
    </source>
</evidence>
<proteinExistence type="predicted"/>
<feature type="compositionally biased region" description="Low complexity" evidence="1">
    <location>
        <begin position="89"/>
        <end position="103"/>
    </location>
</feature>
<dbReference type="Gramene" id="EFJ33831">
    <property type="protein sequence ID" value="EFJ33831"/>
    <property type="gene ID" value="SELMODRAFT_406665"/>
</dbReference>
<feature type="signal peptide" evidence="2">
    <location>
        <begin position="1"/>
        <end position="23"/>
    </location>
</feature>
<keyword evidence="2" id="KW-0732">Signal</keyword>
<protein>
    <recommendedName>
        <fullName evidence="5">Secreted protein</fullName>
    </recommendedName>
</protein>
<evidence type="ECO:0000256" key="2">
    <source>
        <dbReference type="SAM" id="SignalP"/>
    </source>
</evidence>
<evidence type="ECO:0000256" key="1">
    <source>
        <dbReference type="SAM" id="MobiDB-lite"/>
    </source>
</evidence>
<gene>
    <name evidence="3" type="ORF">SELMODRAFT_406665</name>
</gene>
<feature type="region of interest" description="Disordered" evidence="1">
    <location>
        <begin position="73"/>
        <end position="103"/>
    </location>
</feature>
<dbReference type="AlphaFoldDB" id="D8R128"/>
<feature type="chain" id="PRO_5003121420" description="Secreted protein" evidence="2">
    <location>
        <begin position="24"/>
        <end position="103"/>
    </location>
</feature>
<evidence type="ECO:0000313" key="4">
    <source>
        <dbReference type="Proteomes" id="UP000001514"/>
    </source>
</evidence>
<dbReference type="EMBL" id="GL377570">
    <property type="protein sequence ID" value="EFJ33831.1"/>
    <property type="molecule type" value="Genomic_DNA"/>
</dbReference>
<reference evidence="3 4" key="1">
    <citation type="journal article" date="2011" name="Science">
        <title>The Selaginella genome identifies genetic changes associated with the evolution of vascular plants.</title>
        <authorList>
            <person name="Banks J.A."/>
            <person name="Nishiyama T."/>
            <person name="Hasebe M."/>
            <person name="Bowman J.L."/>
            <person name="Gribskov M."/>
            <person name="dePamphilis C."/>
            <person name="Albert V.A."/>
            <person name="Aono N."/>
            <person name="Aoyama T."/>
            <person name="Ambrose B.A."/>
            <person name="Ashton N.W."/>
            <person name="Axtell M.J."/>
            <person name="Barker E."/>
            <person name="Barker M.S."/>
            <person name="Bennetzen J.L."/>
            <person name="Bonawitz N.D."/>
            <person name="Chapple C."/>
            <person name="Cheng C."/>
            <person name="Correa L.G."/>
            <person name="Dacre M."/>
            <person name="DeBarry J."/>
            <person name="Dreyer I."/>
            <person name="Elias M."/>
            <person name="Engstrom E.M."/>
            <person name="Estelle M."/>
            <person name="Feng L."/>
            <person name="Finet C."/>
            <person name="Floyd S.K."/>
            <person name="Frommer W.B."/>
            <person name="Fujita T."/>
            <person name="Gramzow L."/>
            <person name="Gutensohn M."/>
            <person name="Harholt J."/>
            <person name="Hattori M."/>
            <person name="Heyl A."/>
            <person name="Hirai T."/>
            <person name="Hiwatashi Y."/>
            <person name="Ishikawa M."/>
            <person name="Iwata M."/>
            <person name="Karol K.G."/>
            <person name="Koehler B."/>
            <person name="Kolukisaoglu U."/>
            <person name="Kubo M."/>
            <person name="Kurata T."/>
            <person name="Lalonde S."/>
            <person name="Li K."/>
            <person name="Li Y."/>
            <person name="Litt A."/>
            <person name="Lyons E."/>
            <person name="Manning G."/>
            <person name="Maruyama T."/>
            <person name="Michael T.P."/>
            <person name="Mikami K."/>
            <person name="Miyazaki S."/>
            <person name="Morinaga S."/>
            <person name="Murata T."/>
            <person name="Mueller-Roeber B."/>
            <person name="Nelson D.R."/>
            <person name="Obara M."/>
            <person name="Oguri Y."/>
            <person name="Olmstead R.G."/>
            <person name="Onodera N."/>
            <person name="Petersen B.L."/>
            <person name="Pils B."/>
            <person name="Prigge M."/>
            <person name="Rensing S.A."/>
            <person name="Riano-Pachon D.M."/>
            <person name="Roberts A.W."/>
            <person name="Sato Y."/>
            <person name="Scheller H.V."/>
            <person name="Schulz B."/>
            <person name="Schulz C."/>
            <person name="Shakirov E.V."/>
            <person name="Shibagaki N."/>
            <person name="Shinohara N."/>
            <person name="Shippen D.E."/>
            <person name="Soerensen I."/>
            <person name="Sotooka R."/>
            <person name="Sugimoto N."/>
            <person name="Sugita M."/>
            <person name="Sumikawa N."/>
            <person name="Tanurdzic M."/>
            <person name="Theissen G."/>
            <person name="Ulvskov P."/>
            <person name="Wakazuki S."/>
            <person name="Weng J.K."/>
            <person name="Willats W.W."/>
            <person name="Wipf D."/>
            <person name="Wolf P.G."/>
            <person name="Yang L."/>
            <person name="Zimmer A.D."/>
            <person name="Zhu Q."/>
            <person name="Mitros T."/>
            <person name="Hellsten U."/>
            <person name="Loque D."/>
            <person name="Otillar R."/>
            <person name="Salamov A."/>
            <person name="Schmutz J."/>
            <person name="Shapiro H."/>
            <person name="Lindquist E."/>
            <person name="Lucas S."/>
            <person name="Rokhsar D."/>
            <person name="Grigoriev I.V."/>
        </authorList>
    </citation>
    <scope>NUCLEOTIDE SEQUENCE [LARGE SCALE GENOMIC DNA]</scope>
</reference>
<dbReference type="KEGG" id="smo:SELMODRAFT_406665"/>
<dbReference type="Proteomes" id="UP000001514">
    <property type="component" value="Unassembled WGS sequence"/>
</dbReference>